<evidence type="ECO:0000313" key="1">
    <source>
        <dbReference type="EMBL" id="EEN79571.1"/>
    </source>
</evidence>
<gene>
    <name evidence="1" type="ORF">HMPREF0539_2358</name>
</gene>
<sequence length="47" mass="5509">MASQRLVDSTIFFLFELLVKLLVVLGDVNEDYAEIVLIVARKRHYDR</sequence>
<comment type="caution">
    <text evidence="1">The sequence shown here is derived from an EMBL/GenBank/DDBJ whole genome shotgun (WGS) entry which is preliminary data.</text>
</comment>
<name>C2JZM3_LACRM</name>
<dbReference type="Proteomes" id="UP000004525">
    <property type="component" value="Unassembled WGS sequence"/>
</dbReference>
<dbReference type="EMBL" id="ACIZ01000098">
    <property type="protein sequence ID" value="EEN79571.1"/>
    <property type="molecule type" value="Genomic_DNA"/>
</dbReference>
<organism evidence="1 2">
    <name type="scientific">Lacticaseibacillus rhamnosus (strain LMS2-1)</name>
    <dbReference type="NCBI Taxonomy" id="525361"/>
    <lineage>
        <taxon>Bacteria</taxon>
        <taxon>Bacillati</taxon>
        <taxon>Bacillota</taxon>
        <taxon>Bacilli</taxon>
        <taxon>Lactobacillales</taxon>
        <taxon>Lactobacillaceae</taxon>
        <taxon>Lacticaseibacillus</taxon>
    </lineage>
</organism>
<dbReference type="AlphaFoldDB" id="C2JZM3"/>
<protein>
    <submittedName>
        <fullName evidence="1">Uncharacterized protein</fullName>
    </submittedName>
</protein>
<evidence type="ECO:0000313" key="2">
    <source>
        <dbReference type="Proteomes" id="UP000004525"/>
    </source>
</evidence>
<dbReference type="HOGENOM" id="CLU_3169579_0_0_9"/>
<accession>C2JZM3</accession>
<proteinExistence type="predicted"/>
<keyword evidence="2" id="KW-1185">Reference proteome</keyword>
<reference evidence="1" key="1">
    <citation type="submission" date="2009-01" db="EMBL/GenBank/DDBJ databases">
        <authorList>
            <person name="Qin X."/>
            <person name="Bachman B."/>
            <person name="Battles P."/>
            <person name="Bell A."/>
            <person name="Bess C."/>
            <person name="Bickham C."/>
            <person name="Chaboub L."/>
            <person name="Chen D."/>
            <person name="Coyle M."/>
            <person name="Deiros D.R."/>
            <person name="Dinh H."/>
            <person name="Forbes L."/>
            <person name="Fowler G."/>
            <person name="Francisco L."/>
            <person name="Fu Q."/>
            <person name="Gubbala S."/>
            <person name="Hale W."/>
            <person name="Han Y."/>
            <person name="Hemphill L."/>
            <person name="Highlander S.K."/>
            <person name="Hirani K."/>
            <person name="Hogues M."/>
            <person name="Jackson L."/>
            <person name="Jakkamsetti A."/>
            <person name="Javaid M."/>
            <person name="Jiang H."/>
            <person name="Korchina V."/>
            <person name="Kovar C."/>
            <person name="Lara F."/>
            <person name="Lee S."/>
            <person name="Mata R."/>
            <person name="Mathew T."/>
            <person name="Moen C."/>
            <person name="Morales K."/>
            <person name="Munidasa M."/>
            <person name="Nazareth L."/>
            <person name="Ngo R."/>
            <person name="Nguyen L."/>
            <person name="Okwuonu G."/>
            <person name="Ongeri F."/>
            <person name="Patil S."/>
            <person name="Petrosino J."/>
            <person name="Pham C."/>
            <person name="Pham P."/>
            <person name="Pu L.-L."/>
            <person name="Puazo M."/>
            <person name="Raj R."/>
            <person name="Reid J."/>
            <person name="Rouhana J."/>
            <person name="Saada N."/>
            <person name="Shang Y."/>
            <person name="Simmons D."/>
            <person name="Thornton R."/>
            <person name="Warren J."/>
            <person name="Weissenberger G."/>
            <person name="Zhang J."/>
            <person name="Zhang L."/>
            <person name="Zhou C."/>
            <person name="Zhu D."/>
            <person name="Muzny D."/>
            <person name="Worley K."/>
            <person name="Gibbs R."/>
        </authorList>
    </citation>
    <scope>NUCLEOTIDE SEQUENCE [LARGE SCALE GENOMIC DNA]</scope>
    <source>
        <strain evidence="1">LMS2-1</strain>
    </source>
</reference>